<protein>
    <submittedName>
        <fullName evidence="1">Uncharacterized protein</fullName>
    </submittedName>
</protein>
<keyword evidence="2" id="KW-1185">Reference proteome</keyword>
<evidence type="ECO:0000313" key="2">
    <source>
        <dbReference type="Proteomes" id="UP000016933"/>
    </source>
</evidence>
<dbReference type="AlphaFoldDB" id="N1PLW4"/>
<dbReference type="EMBL" id="KB446539">
    <property type="protein sequence ID" value="EME44487.1"/>
    <property type="molecule type" value="Genomic_DNA"/>
</dbReference>
<reference evidence="1 2" key="2">
    <citation type="journal article" date="2012" name="PLoS Pathog.">
        <title>Diverse lifestyles and strategies of plant pathogenesis encoded in the genomes of eighteen Dothideomycetes fungi.</title>
        <authorList>
            <person name="Ohm R.A."/>
            <person name="Feau N."/>
            <person name="Henrissat B."/>
            <person name="Schoch C.L."/>
            <person name="Horwitz B.A."/>
            <person name="Barry K.W."/>
            <person name="Condon B.J."/>
            <person name="Copeland A.C."/>
            <person name="Dhillon B."/>
            <person name="Glaser F."/>
            <person name="Hesse C.N."/>
            <person name="Kosti I."/>
            <person name="LaButti K."/>
            <person name="Lindquist E.A."/>
            <person name="Lucas S."/>
            <person name="Salamov A.A."/>
            <person name="Bradshaw R.E."/>
            <person name="Ciuffetti L."/>
            <person name="Hamelin R.C."/>
            <person name="Kema G.H.J."/>
            <person name="Lawrence C."/>
            <person name="Scott J.A."/>
            <person name="Spatafora J.W."/>
            <person name="Turgeon B.G."/>
            <person name="de Wit P.J.G.M."/>
            <person name="Zhong S."/>
            <person name="Goodwin S.B."/>
            <person name="Grigoriev I.V."/>
        </authorList>
    </citation>
    <scope>NUCLEOTIDE SEQUENCE [LARGE SCALE GENOMIC DNA]</scope>
    <source>
        <strain evidence="2">NZE10 / CBS 128990</strain>
    </source>
</reference>
<organism evidence="1 2">
    <name type="scientific">Dothistroma septosporum (strain NZE10 / CBS 128990)</name>
    <name type="common">Red band needle blight fungus</name>
    <name type="synonym">Mycosphaerella pini</name>
    <dbReference type="NCBI Taxonomy" id="675120"/>
    <lineage>
        <taxon>Eukaryota</taxon>
        <taxon>Fungi</taxon>
        <taxon>Dikarya</taxon>
        <taxon>Ascomycota</taxon>
        <taxon>Pezizomycotina</taxon>
        <taxon>Dothideomycetes</taxon>
        <taxon>Dothideomycetidae</taxon>
        <taxon>Mycosphaerellales</taxon>
        <taxon>Mycosphaerellaceae</taxon>
        <taxon>Dothistroma</taxon>
    </lineage>
</organism>
<accession>N1PLW4</accession>
<dbReference type="HOGENOM" id="CLU_1825243_0_0_1"/>
<name>N1PLW4_DOTSN</name>
<proteinExistence type="predicted"/>
<evidence type="ECO:0000313" key="1">
    <source>
        <dbReference type="EMBL" id="EME44487.1"/>
    </source>
</evidence>
<reference evidence="2" key="1">
    <citation type="journal article" date="2012" name="PLoS Genet.">
        <title>The genomes of the fungal plant pathogens Cladosporium fulvum and Dothistroma septosporum reveal adaptation to different hosts and lifestyles but also signatures of common ancestry.</title>
        <authorList>
            <person name="de Wit P.J.G.M."/>
            <person name="van der Burgt A."/>
            <person name="Oekmen B."/>
            <person name="Stergiopoulos I."/>
            <person name="Abd-Elsalam K.A."/>
            <person name="Aerts A.L."/>
            <person name="Bahkali A.H."/>
            <person name="Beenen H.G."/>
            <person name="Chettri P."/>
            <person name="Cox M.P."/>
            <person name="Datema E."/>
            <person name="de Vries R.P."/>
            <person name="Dhillon B."/>
            <person name="Ganley A.R."/>
            <person name="Griffiths S.A."/>
            <person name="Guo Y."/>
            <person name="Hamelin R.C."/>
            <person name="Henrissat B."/>
            <person name="Kabir M.S."/>
            <person name="Jashni M.K."/>
            <person name="Kema G."/>
            <person name="Klaubauf S."/>
            <person name="Lapidus A."/>
            <person name="Levasseur A."/>
            <person name="Lindquist E."/>
            <person name="Mehrabi R."/>
            <person name="Ohm R.A."/>
            <person name="Owen T.J."/>
            <person name="Salamov A."/>
            <person name="Schwelm A."/>
            <person name="Schijlen E."/>
            <person name="Sun H."/>
            <person name="van den Burg H.A."/>
            <person name="van Ham R.C.H.J."/>
            <person name="Zhang S."/>
            <person name="Goodwin S.B."/>
            <person name="Grigoriev I.V."/>
            <person name="Collemare J."/>
            <person name="Bradshaw R.E."/>
        </authorList>
    </citation>
    <scope>NUCLEOTIDE SEQUENCE [LARGE SCALE GENOMIC DNA]</scope>
    <source>
        <strain evidence="2">NZE10 / CBS 128990</strain>
    </source>
</reference>
<dbReference type="OrthoDB" id="10579805at2759"/>
<gene>
    <name evidence="1" type="ORF">DOTSEDRAFT_24515</name>
</gene>
<dbReference type="Proteomes" id="UP000016933">
    <property type="component" value="Unassembled WGS sequence"/>
</dbReference>
<sequence length="141" mass="15966">MSTKQSPLLAIPCEVRLQIYADVIASVTALDIKPPFKPTKTNKWWLRSFGDYSAPSLLLANRLMRAEALQLYHKFLLDHLVCFQDTIDKIDSAVNKFSLPPKENTFVRCERDAVEKDIRLVEGELDGQRAAQAEAAERSSM</sequence>